<dbReference type="CTD" id="100329274"/>
<dbReference type="GO" id="GO:0032465">
    <property type="term" value="P:regulation of cytokinesis"/>
    <property type="evidence" value="ECO:0007669"/>
    <property type="project" value="InterPro"/>
</dbReference>
<dbReference type="FunCoup" id="A0A3P8YQL4">
    <property type="interactions" value="618"/>
</dbReference>
<feature type="compositionally biased region" description="Basic and acidic residues" evidence="1">
    <location>
        <begin position="829"/>
        <end position="841"/>
    </location>
</feature>
<proteinExistence type="predicted"/>
<evidence type="ECO:0000256" key="1">
    <source>
        <dbReference type="SAM" id="MobiDB-lite"/>
    </source>
</evidence>
<reference evidence="2" key="2">
    <citation type="submission" date="2020-02" db="EMBL/GenBank/DDBJ databases">
        <title>Esox lucius (northern pike) genome, fEsoLuc1, primary haplotype.</title>
        <authorList>
            <person name="Myers G."/>
            <person name="Karagic N."/>
            <person name="Meyer A."/>
            <person name="Pippel M."/>
            <person name="Reichard M."/>
            <person name="Winkler S."/>
            <person name="Tracey A."/>
            <person name="Sims Y."/>
            <person name="Howe K."/>
            <person name="Rhie A."/>
            <person name="Formenti G."/>
            <person name="Durbin R."/>
            <person name="Fedrigo O."/>
            <person name="Jarvis E.D."/>
        </authorList>
    </citation>
    <scope>NUCLEOTIDE SEQUENCE [LARGE SCALE GENOMIC DNA]</scope>
</reference>
<reference evidence="2" key="4">
    <citation type="submission" date="2025-09" db="UniProtKB">
        <authorList>
            <consortium name="Ensembl"/>
        </authorList>
    </citation>
    <scope>IDENTIFICATION</scope>
</reference>
<feature type="compositionally biased region" description="Basic and acidic residues" evidence="1">
    <location>
        <begin position="958"/>
        <end position="968"/>
    </location>
</feature>
<feature type="compositionally biased region" description="Polar residues" evidence="1">
    <location>
        <begin position="512"/>
        <end position="521"/>
    </location>
</feature>
<keyword evidence="3" id="KW-1185">Reference proteome</keyword>
<feature type="compositionally biased region" description="Basic and acidic residues" evidence="1">
    <location>
        <begin position="565"/>
        <end position="576"/>
    </location>
</feature>
<sequence length="1343" mass="144227">MEDYDKFIQYQLSQLKKRRGSNENQLTESSVFTRHSSSAIRFHGLPILPPLLSGEQRAQMRGHRLAAKTTSREKPDPRMFYVQSILQSVQLRLAPTVEEFFQGEPGLMLAKNANFHAGTGRHGQASLNDVATASLTESVSPLNRTLMHEGKSGALVPGPCLTSTTCSASATNHLAAFDNGTAVTDALPDSLPCDPLTRSHARETTRGSEQTETPMWENLAANRDGGISPGCVLAEDLRSGTNVDLLADISHRSESSGYVTYENAEAAGAWSRPEAWGSLTSGPGGSPICTGTFFLHSTLDPNATKACAIISHPPVDAEDLDEGSPACDVAVELVWSAAEAGSARTLCSGNLASPAHSQAGVESSPAHGDSVTPRPMGDLAGSQPGKEEQRSSWLPPCLPEPGTLASPQAEASAPDLLEPGQNPLSNPLLDAELVRPNGPYRLSLQTLLKKSHVALNLPKPVRSQPEPKPAPNSRTGGVDPDLETGAPDRPYRLSLQTLLKKSQEHRRRQRQLKNQARSGSTGPVRIGETVTRPQIAEEEEEHGFSDKENEEFSRSGSVVAAEGVKTVDRDQGKDPPEIAVLSTGPQPPEKFPMDAWVQPEDGKDQAGMEGVARSQEKQSSEGILTEWESGNGPGLLEDRQIQSHPGPGLDVELHLAPDVSAALPNLPHPIPAAASPAQESFYLVREKSHVPGPPRPSSLRAGKFQTVPSPQFCMSPVRRKGGVARGGGGGGAAKRQLQVNAPLNIDSKVRSGTGMREGLRGGRGDSDRAPLAAGGGMTRTASLGRSSLGQADEMAQLELNLSSLKTLISDLESKLIETPGNQRTSNSHATDDVEPSSKHTDCQTPDRQADNFGDLNADLPGNFRDYQTAPCHRTERNLAETSDAVATLAGGVARNVPGCGRPGSRQQPTAARPVTSLAQKMRVADVFRKVPPNVVQVPASRQTPVSILSDASNVRRQPAGDRSGREEPAPSLSVNESYDVETPSGLWLRGGSGSEGSSEGHRPGGKQLTPENAGGGLGGASRAKRRLVMQKTEGSEGGAGEELGVRPQSSTPKAVGRSRGQENQRLQLKEAHVAQVRALKEAQRRQQQQLLQTLSMRYQQLQSLSFPVSSRATFSLCPGEEKTSLHCSSFPPSSPPMGPCSFLELDSPSQPVSGLSVRYCPLVAAAVKGFLTRRLLRTERVGQLLRTIKDSQQFLQAFQTPGREFTSRQDQVLHERVQLQLRSARYEVQDIFFSLPPGERMKIISRDRRRIRERDMRHKAGQPGLTKSSLSAATLKALERKTATMTQRKAAEKRRGTGVVAGPVTGQRGPPTGADRSVVRTTRGSFRPNPQRVPKNIPARRSR</sequence>
<feature type="region of interest" description="Disordered" evidence="1">
    <location>
        <begin position="896"/>
        <end position="915"/>
    </location>
</feature>
<dbReference type="Bgee" id="ENSELUG00000018256">
    <property type="expression patterns" value="Expressed in testis and 14 other cell types or tissues"/>
</dbReference>
<dbReference type="STRING" id="8010.ENSELUP00000018845"/>
<dbReference type="Proteomes" id="UP000265140">
    <property type="component" value="Chromosome 9"/>
</dbReference>
<dbReference type="Pfam" id="PF16025">
    <property type="entry name" value="CaM_bind"/>
    <property type="match status" value="1"/>
</dbReference>
<dbReference type="GO" id="GO:1903723">
    <property type="term" value="P:negative regulation of centriole elongation"/>
    <property type="evidence" value="ECO:0007669"/>
    <property type="project" value="TreeGrafter"/>
</dbReference>
<reference evidence="2" key="3">
    <citation type="submission" date="2025-08" db="UniProtKB">
        <authorList>
            <consortium name="Ensembl"/>
        </authorList>
    </citation>
    <scope>IDENTIFICATION</scope>
</reference>
<dbReference type="GeneID" id="105012032"/>
<organism evidence="2 3">
    <name type="scientific">Esox lucius</name>
    <name type="common">Northern pike</name>
    <dbReference type="NCBI Taxonomy" id="8010"/>
    <lineage>
        <taxon>Eukaryota</taxon>
        <taxon>Metazoa</taxon>
        <taxon>Chordata</taxon>
        <taxon>Craniata</taxon>
        <taxon>Vertebrata</taxon>
        <taxon>Euteleostomi</taxon>
        <taxon>Actinopterygii</taxon>
        <taxon>Neopterygii</taxon>
        <taxon>Teleostei</taxon>
        <taxon>Protacanthopterygii</taxon>
        <taxon>Esociformes</taxon>
        <taxon>Esocidae</taxon>
        <taxon>Esox</taxon>
    </lineage>
</organism>
<feature type="compositionally biased region" description="Basic and acidic residues" evidence="1">
    <location>
        <begin position="542"/>
        <end position="553"/>
    </location>
</feature>
<reference evidence="3" key="1">
    <citation type="journal article" date="2014" name="PLoS ONE">
        <title>The genome and linkage map of the northern pike (Esox lucius): conserved synteny revealed between the salmonid sister group and the Neoteleostei.</title>
        <authorList>
            <person name="Rondeau E.B."/>
            <person name="Minkley D.R."/>
            <person name="Leong J.S."/>
            <person name="Messmer A.M."/>
            <person name="Jantzen J.R."/>
            <person name="von Schalburg K.R."/>
            <person name="Lemon C."/>
            <person name="Bird N.H."/>
            <person name="Koop B.F."/>
        </authorList>
    </citation>
    <scope>NUCLEOTIDE SEQUENCE</scope>
</reference>
<feature type="region of interest" description="Disordered" evidence="1">
    <location>
        <begin position="946"/>
        <end position="1066"/>
    </location>
</feature>
<accession>A0A3P8YQL4</accession>
<feature type="region of interest" description="Disordered" evidence="1">
    <location>
        <begin position="817"/>
        <end position="850"/>
    </location>
</feature>
<feature type="region of interest" description="Disordered" evidence="1">
    <location>
        <begin position="193"/>
        <end position="212"/>
    </location>
</feature>
<dbReference type="PANTHER" id="PTHR13594">
    <property type="entry name" value="CENTRIOLAR COILED-COIL PROTEIN OF 110 KDA"/>
    <property type="match status" value="1"/>
</dbReference>
<dbReference type="GeneTree" id="ENSGT00390000004090"/>
<dbReference type="AlphaFoldDB" id="A0A3P8YQL4"/>
<dbReference type="GO" id="GO:0032053">
    <property type="term" value="P:ciliary basal body organization"/>
    <property type="evidence" value="ECO:0007669"/>
    <property type="project" value="TreeGrafter"/>
</dbReference>
<feature type="compositionally biased region" description="Basic and acidic residues" evidence="1">
    <location>
        <begin position="757"/>
        <end position="768"/>
    </location>
</feature>
<feature type="region of interest" description="Disordered" evidence="1">
    <location>
        <begin position="353"/>
        <end position="428"/>
    </location>
</feature>
<evidence type="ECO:0000313" key="3">
    <source>
        <dbReference type="Proteomes" id="UP000265140"/>
    </source>
</evidence>
<protein>
    <recommendedName>
        <fullName evidence="4">Centriolar coiled-coil protein of 110 kDa-like</fullName>
    </recommendedName>
</protein>
<feature type="compositionally biased region" description="Gly residues" evidence="1">
    <location>
        <begin position="723"/>
        <end position="732"/>
    </location>
</feature>
<feature type="region of interest" description="Disordered" evidence="1">
    <location>
        <begin position="687"/>
        <end position="776"/>
    </location>
</feature>
<dbReference type="InterPro" id="IPR033207">
    <property type="entry name" value="CCP110"/>
</dbReference>
<feature type="region of interest" description="Disordered" evidence="1">
    <location>
        <begin position="455"/>
        <end position="652"/>
    </location>
</feature>
<dbReference type="GO" id="GO:0007099">
    <property type="term" value="P:centriole replication"/>
    <property type="evidence" value="ECO:0007669"/>
    <property type="project" value="InterPro"/>
</dbReference>
<feature type="compositionally biased region" description="Polar residues" evidence="1">
    <location>
        <begin position="819"/>
        <end position="828"/>
    </location>
</feature>
<feature type="compositionally biased region" description="Polar residues" evidence="1">
    <location>
        <begin position="946"/>
        <end position="955"/>
    </location>
</feature>
<evidence type="ECO:0008006" key="4">
    <source>
        <dbReference type="Google" id="ProtNLM"/>
    </source>
</evidence>
<evidence type="ECO:0000313" key="2">
    <source>
        <dbReference type="Ensembl" id="ENSELUP00000018845.3"/>
    </source>
</evidence>
<dbReference type="GO" id="GO:0005814">
    <property type="term" value="C:centriole"/>
    <property type="evidence" value="ECO:0007669"/>
    <property type="project" value="InterPro"/>
</dbReference>
<feature type="region of interest" description="Disordered" evidence="1">
    <location>
        <begin position="1284"/>
        <end position="1343"/>
    </location>
</feature>
<dbReference type="Ensembl" id="ENSELUT00000028918.3">
    <property type="protein sequence ID" value="ENSELUP00000018845.3"/>
    <property type="gene ID" value="ENSELUG00000018256.3"/>
</dbReference>
<dbReference type="RefSeq" id="XP_028978229.2">
    <property type="nucleotide sequence ID" value="XM_029122396.2"/>
</dbReference>
<name>A0A3P8YQL4_ESOLU</name>
<dbReference type="InParanoid" id="A0A3P8YQL4"/>
<dbReference type="PANTHER" id="PTHR13594:SF2">
    <property type="entry name" value="SI:CH73-100L22.3"/>
    <property type="match status" value="1"/>
</dbReference>
<dbReference type="OMA" id="CHRTERN"/>